<reference evidence="2 3" key="1">
    <citation type="submission" date="2016-10" db="EMBL/GenBank/DDBJ databases">
        <authorList>
            <person name="de Groot N.N."/>
        </authorList>
    </citation>
    <scope>NUCLEOTIDE SEQUENCE [LARGE SCALE GENOMIC DNA]</scope>
    <source>
        <strain evidence="2 3">CGMCC 4.5598</strain>
    </source>
</reference>
<accession>A0A1I0EDS1</accession>
<feature type="transmembrane region" description="Helical" evidence="1">
    <location>
        <begin position="35"/>
        <end position="52"/>
    </location>
</feature>
<protein>
    <submittedName>
        <fullName evidence="2">Uncharacterized protein</fullName>
    </submittedName>
</protein>
<keyword evidence="1" id="KW-0472">Membrane</keyword>
<evidence type="ECO:0000313" key="2">
    <source>
        <dbReference type="EMBL" id="SET43190.1"/>
    </source>
</evidence>
<dbReference type="EMBL" id="FOHX01000003">
    <property type="protein sequence ID" value="SET43190.1"/>
    <property type="molecule type" value="Genomic_DNA"/>
</dbReference>
<keyword evidence="1" id="KW-0812">Transmembrane</keyword>
<proteinExistence type="predicted"/>
<evidence type="ECO:0000313" key="3">
    <source>
        <dbReference type="Proteomes" id="UP000199361"/>
    </source>
</evidence>
<sequence>MPKFSGLSLSRAGAVLGSVLLVLGVALSFGFAYSLILLGALILTGSLLFIDTEPDERKELRR</sequence>
<dbReference type="Proteomes" id="UP000199361">
    <property type="component" value="Unassembled WGS sequence"/>
</dbReference>
<dbReference type="AlphaFoldDB" id="A0A1I0EDS1"/>
<organism evidence="2 3">
    <name type="scientific">Nonomuraea wenchangensis</name>
    <dbReference type="NCBI Taxonomy" id="568860"/>
    <lineage>
        <taxon>Bacteria</taxon>
        <taxon>Bacillati</taxon>
        <taxon>Actinomycetota</taxon>
        <taxon>Actinomycetes</taxon>
        <taxon>Streptosporangiales</taxon>
        <taxon>Streptosporangiaceae</taxon>
        <taxon>Nonomuraea</taxon>
    </lineage>
</organism>
<name>A0A1I0EDS1_9ACTN</name>
<dbReference type="STRING" id="568860.SAMN05421811_1034"/>
<evidence type="ECO:0000256" key="1">
    <source>
        <dbReference type="SAM" id="Phobius"/>
    </source>
</evidence>
<gene>
    <name evidence="2" type="ORF">SAMN05421811_1034</name>
</gene>
<feature type="transmembrane region" description="Helical" evidence="1">
    <location>
        <begin position="12"/>
        <end position="29"/>
    </location>
</feature>
<keyword evidence="3" id="KW-1185">Reference proteome</keyword>
<keyword evidence="1" id="KW-1133">Transmembrane helix</keyword>